<evidence type="ECO:0000256" key="2">
    <source>
        <dbReference type="ARBA" id="ARBA00030171"/>
    </source>
</evidence>
<dbReference type="GO" id="GO:0046677">
    <property type="term" value="P:response to antibiotic"/>
    <property type="evidence" value="ECO:0007669"/>
    <property type="project" value="InterPro"/>
</dbReference>
<dbReference type="PANTHER" id="PTHR35333:SF3">
    <property type="entry name" value="BETA-LACTAMASE-TYPE TRANSPEPTIDASE FOLD CONTAINING PROTEIN"/>
    <property type="match status" value="1"/>
</dbReference>
<dbReference type="EMBL" id="VLNY01000014">
    <property type="protein sequence ID" value="KAA0020075.1"/>
    <property type="molecule type" value="Genomic_DNA"/>
</dbReference>
<comment type="caution">
    <text evidence="6">The sequence shown here is derived from an EMBL/GenBank/DDBJ whole genome shotgun (WGS) entry which is preliminary data.</text>
</comment>
<dbReference type="InterPro" id="IPR045155">
    <property type="entry name" value="Beta-lactam_cat"/>
</dbReference>
<dbReference type="PROSITE" id="PS51318">
    <property type="entry name" value="TAT"/>
    <property type="match status" value="1"/>
</dbReference>
<dbReference type="RefSeq" id="WP_149432456.1">
    <property type="nucleotide sequence ID" value="NZ_VLNY01000014.1"/>
</dbReference>
<evidence type="ECO:0000313" key="7">
    <source>
        <dbReference type="Proteomes" id="UP000322244"/>
    </source>
</evidence>
<dbReference type="InterPro" id="IPR000871">
    <property type="entry name" value="Beta-lactam_class-A"/>
</dbReference>
<dbReference type="GO" id="GO:0008800">
    <property type="term" value="F:beta-lactamase activity"/>
    <property type="evidence" value="ECO:0007669"/>
    <property type="project" value="InterPro"/>
</dbReference>
<keyword evidence="4" id="KW-0732">Signal</keyword>
<keyword evidence="7" id="KW-1185">Reference proteome</keyword>
<evidence type="ECO:0000256" key="4">
    <source>
        <dbReference type="SAM" id="SignalP"/>
    </source>
</evidence>
<dbReference type="InterPro" id="IPR006311">
    <property type="entry name" value="TAT_signal"/>
</dbReference>
<feature type="signal peptide" evidence="4">
    <location>
        <begin position="1"/>
        <end position="28"/>
    </location>
</feature>
<dbReference type="Pfam" id="PF13354">
    <property type="entry name" value="Beta-lactamase2"/>
    <property type="match status" value="1"/>
</dbReference>
<sequence>MPVPDSPSEFRLRRRSFLAVALAVPALAACSTATTSPATRASTTQGRPTAPPKPALDTQKLDSRLAALEQQYNARVGVAVDRPSDGAEYRHRGDETFAHCSTFKVYAASALLRLVAAGSASLDTTVVIDAAAVVANSPVTAKAAGSPMSMGDLCLAALTQSDNTAGNYLLHAIGGPPAITAFARSVGDTTTRGDRFETDLNTAIPGDLRDTSTPAGLAAGFGATILGDGLQPDGRAQLQDWMRRSLTSAARIRAGLPQGWTSADKTGSGDYATVNDAGVVWDPAGKPVVVAILTTTRSGRQDAPADGKLVVDITAAIIETFGVAH</sequence>
<accession>A0A5A7S5U3</accession>
<dbReference type="Gene3D" id="3.40.710.10">
    <property type="entry name" value="DD-peptidase/beta-lactamase superfamily"/>
    <property type="match status" value="1"/>
</dbReference>
<dbReference type="PANTHER" id="PTHR35333">
    <property type="entry name" value="BETA-LACTAMASE"/>
    <property type="match status" value="1"/>
</dbReference>
<evidence type="ECO:0000259" key="5">
    <source>
        <dbReference type="Pfam" id="PF13354"/>
    </source>
</evidence>
<organism evidence="6 7">
    <name type="scientific">Antrihabitans cavernicola</name>
    <dbReference type="NCBI Taxonomy" id="2495913"/>
    <lineage>
        <taxon>Bacteria</taxon>
        <taxon>Bacillati</taxon>
        <taxon>Actinomycetota</taxon>
        <taxon>Actinomycetes</taxon>
        <taxon>Mycobacteriales</taxon>
        <taxon>Nocardiaceae</taxon>
        <taxon>Antrihabitans</taxon>
    </lineage>
</organism>
<gene>
    <name evidence="6" type="primary">bla</name>
    <name evidence="6" type="ORF">FOY51_22200</name>
</gene>
<dbReference type="Proteomes" id="UP000322244">
    <property type="component" value="Unassembled WGS sequence"/>
</dbReference>
<evidence type="ECO:0000256" key="3">
    <source>
        <dbReference type="SAM" id="MobiDB-lite"/>
    </source>
</evidence>
<protein>
    <recommendedName>
        <fullName evidence="1">Beta-lactamase</fullName>
    </recommendedName>
    <alternativeName>
        <fullName evidence="2">Penicillinase</fullName>
    </alternativeName>
</protein>
<proteinExistence type="predicted"/>
<dbReference type="SUPFAM" id="SSF56601">
    <property type="entry name" value="beta-lactamase/transpeptidase-like"/>
    <property type="match status" value="1"/>
</dbReference>
<evidence type="ECO:0000256" key="1">
    <source>
        <dbReference type="ARBA" id="ARBA00018879"/>
    </source>
</evidence>
<dbReference type="NCBIfam" id="NF033103">
    <property type="entry name" value="bla_class_A"/>
    <property type="match status" value="1"/>
</dbReference>
<feature type="compositionally biased region" description="Low complexity" evidence="3">
    <location>
        <begin position="33"/>
        <end position="44"/>
    </location>
</feature>
<dbReference type="OrthoDB" id="9784149at2"/>
<dbReference type="AlphaFoldDB" id="A0A5A7S5U3"/>
<name>A0A5A7S5U3_9NOCA</name>
<feature type="domain" description="Beta-lactamase class A catalytic" evidence="5">
    <location>
        <begin position="77"/>
        <end position="294"/>
    </location>
</feature>
<reference evidence="6 7" key="1">
    <citation type="submission" date="2019-07" db="EMBL/GenBank/DDBJ databases">
        <title>Rhodococcus cavernicolus sp. nov., isolated from a cave.</title>
        <authorList>
            <person name="Lee S.D."/>
        </authorList>
    </citation>
    <scope>NUCLEOTIDE SEQUENCE [LARGE SCALE GENOMIC DNA]</scope>
    <source>
        <strain evidence="6 7">C1-24</strain>
    </source>
</reference>
<feature type="region of interest" description="Disordered" evidence="3">
    <location>
        <begin position="33"/>
        <end position="56"/>
    </location>
</feature>
<dbReference type="InterPro" id="IPR012338">
    <property type="entry name" value="Beta-lactam/transpept-like"/>
</dbReference>
<feature type="chain" id="PRO_5039411634" description="Beta-lactamase" evidence="4">
    <location>
        <begin position="29"/>
        <end position="325"/>
    </location>
</feature>
<dbReference type="GO" id="GO:0030655">
    <property type="term" value="P:beta-lactam antibiotic catabolic process"/>
    <property type="evidence" value="ECO:0007669"/>
    <property type="project" value="InterPro"/>
</dbReference>
<evidence type="ECO:0000313" key="6">
    <source>
        <dbReference type="EMBL" id="KAA0020075.1"/>
    </source>
</evidence>
<dbReference type="PRINTS" id="PR00118">
    <property type="entry name" value="BLACTAMASEA"/>
</dbReference>